<comment type="caution">
    <text evidence="8">The sequence shown here is derived from an EMBL/GenBank/DDBJ whole genome shotgun (WGS) entry which is preliminary data.</text>
</comment>
<dbReference type="GO" id="GO:0008270">
    <property type="term" value="F:zinc ion binding"/>
    <property type="evidence" value="ECO:0007669"/>
    <property type="project" value="TreeGrafter"/>
</dbReference>
<dbReference type="STRING" id="6573.A0A210QIS0"/>
<evidence type="ECO:0000313" key="8">
    <source>
        <dbReference type="EMBL" id="OWF48632.1"/>
    </source>
</evidence>
<name>A0A210QIS0_MIZYE</name>
<dbReference type="Proteomes" id="UP000242188">
    <property type="component" value="Unassembled WGS sequence"/>
</dbReference>
<dbReference type="PANTHER" id="PTHR13204">
    <property type="entry name" value="PTD012 PROTEIN"/>
    <property type="match status" value="1"/>
</dbReference>
<evidence type="ECO:0000259" key="7">
    <source>
        <dbReference type="SMART" id="SM01168"/>
    </source>
</evidence>
<protein>
    <submittedName>
        <fullName evidence="8">Ester hydrolase C11orf54-like</fullName>
    </submittedName>
</protein>
<dbReference type="OrthoDB" id="5119241at2759"/>
<evidence type="ECO:0000256" key="6">
    <source>
        <dbReference type="ARBA" id="ARBA00023242"/>
    </source>
</evidence>
<accession>A0A210QIS0</accession>
<dbReference type="GO" id="GO:0016788">
    <property type="term" value="F:hydrolase activity, acting on ester bonds"/>
    <property type="evidence" value="ECO:0007669"/>
    <property type="project" value="TreeGrafter"/>
</dbReference>
<evidence type="ECO:0000256" key="4">
    <source>
        <dbReference type="ARBA" id="ARBA00022801"/>
    </source>
</evidence>
<sequence length="313" mass="34009">MAASPPVQKASTHVPSLDEVAKALSGGLSQNFANVSTSVVDCPDLTKKPFMLVSEGLGGNPRLADVGGPGFLTPTPQTDKKFTFAQIAKLAELPGAFMIGAGAGPCQHVGCNSELMNNILLDSNGGVVRNNAHIAKVNPENNACVLEKLSCPEFNLMGNFLISEGKSGKVLEVKAGKRTGEENFVSCMRKTLKSYYGDKIVALGGVFLIEKGKANLHIMPDFAKEPLHTNEEVKNWLKFYDMSAPLVCVGELVSHDPGMDLRVEHFHCFSEHGEGGHYHWDTTPEDVQYRGYFVLADYIYRVDQPPNITDLAR</sequence>
<dbReference type="Pfam" id="PF08925">
    <property type="entry name" value="DUF1907"/>
    <property type="match status" value="1"/>
</dbReference>
<keyword evidence="5" id="KW-0862">Zinc</keyword>
<reference evidence="8 9" key="1">
    <citation type="journal article" date="2017" name="Nat. Ecol. Evol.">
        <title>Scallop genome provides insights into evolution of bilaterian karyotype and development.</title>
        <authorList>
            <person name="Wang S."/>
            <person name="Zhang J."/>
            <person name="Jiao W."/>
            <person name="Li J."/>
            <person name="Xun X."/>
            <person name="Sun Y."/>
            <person name="Guo X."/>
            <person name="Huan P."/>
            <person name="Dong B."/>
            <person name="Zhang L."/>
            <person name="Hu X."/>
            <person name="Sun X."/>
            <person name="Wang J."/>
            <person name="Zhao C."/>
            <person name="Wang Y."/>
            <person name="Wang D."/>
            <person name="Huang X."/>
            <person name="Wang R."/>
            <person name="Lv J."/>
            <person name="Li Y."/>
            <person name="Zhang Z."/>
            <person name="Liu B."/>
            <person name="Lu W."/>
            <person name="Hui Y."/>
            <person name="Liang J."/>
            <person name="Zhou Z."/>
            <person name="Hou R."/>
            <person name="Li X."/>
            <person name="Liu Y."/>
            <person name="Li H."/>
            <person name="Ning X."/>
            <person name="Lin Y."/>
            <person name="Zhao L."/>
            <person name="Xing Q."/>
            <person name="Dou J."/>
            <person name="Li Y."/>
            <person name="Mao J."/>
            <person name="Guo H."/>
            <person name="Dou H."/>
            <person name="Li T."/>
            <person name="Mu C."/>
            <person name="Jiang W."/>
            <person name="Fu Q."/>
            <person name="Fu X."/>
            <person name="Miao Y."/>
            <person name="Liu J."/>
            <person name="Yu Q."/>
            <person name="Li R."/>
            <person name="Liao H."/>
            <person name="Li X."/>
            <person name="Kong Y."/>
            <person name="Jiang Z."/>
            <person name="Chourrout D."/>
            <person name="Li R."/>
            <person name="Bao Z."/>
        </authorList>
    </citation>
    <scope>NUCLEOTIDE SEQUENCE [LARGE SCALE GENOMIC DNA]</scope>
    <source>
        <strain evidence="8 9">PY_sf001</strain>
    </source>
</reference>
<proteinExistence type="predicted"/>
<comment type="subunit">
    <text evidence="2">Monomer.</text>
</comment>
<dbReference type="InterPro" id="IPR015021">
    <property type="entry name" value="C11orf54_DUF1907"/>
</dbReference>
<gene>
    <name evidence="8" type="ORF">KP79_PYT16172</name>
</gene>
<evidence type="ECO:0000313" key="9">
    <source>
        <dbReference type="Proteomes" id="UP000242188"/>
    </source>
</evidence>
<dbReference type="SMART" id="SM01168">
    <property type="entry name" value="DUF1907"/>
    <property type="match status" value="1"/>
</dbReference>
<dbReference type="SUPFAM" id="SSF117856">
    <property type="entry name" value="AF0104/ALDC/Ptd012-like"/>
    <property type="match status" value="1"/>
</dbReference>
<organism evidence="8 9">
    <name type="scientific">Mizuhopecten yessoensis</name>
    <name type="common">Japanese scallop</name>
    <name type="synonym">Patinopecten yessoensis</name>
    <dbReference type="NCBI Taxonomy" id="6573"/>
    <lineage>
        <taxon>Eukaryota</taxon>
        <taxon>Metazoa</taxon>
        <taxon>Spiralia</taxon>
        <taxon>Lophotrochozoa</taxon>
        <taxon>Mollusca</taxon>
        <taxon>Bivalvia</taxon>
        <taxon>Autobranchia</taxon>
        <taxon>Pteriomorphia</taxon>
        <taxon>Pectinida</taxon>
        <taxon>Pectinoidea</taxon>
        <taxon>Pectinidae</taxon>
        <taxon>Mizuhopecten</taxon>
    </lineage>
</organism>
<dbReference type="EMBL" id="NEDP02003450">
    <property type="protein sequence ID" value="OWF48632.1"/>
    <property type="molecule type" value="Genomic_DNA"/>
</dbReference>
<evidence type="ECO:0000256" key="5">
    <source>
        <dbReference type="ARBA" id="ARBA00022833"/>
    </source>
</evidence>
<dbReference type="CDD" id="cd17298">
    <property type="entry name" value="DUF1907"/>
    <property type="match status" value="1"/>
</dbReference>
<keyword evidence="9" id="KW-1185">Reference proteome</keyword>
<dbReference type="AlphaFoldDB" id="A0A210QIS0"/>
<dbReference type="PANTHER" id="PTHR13204:SF1">
    <property type="entry name" value="ESTER HYDROLASE C11ORF54"/>
    <property type="match status" value="1"/>
</dbReference>
<dbReference type="GO" id="GO:0005634">
    <property type="term" value="C:nucleus"/>
    <property type="evidence" value="ECO:0007669"/>
    <property type="project" value="UniProtKB-SubCell"/>
</dbReference>
<keyword evidence="6" id="KW-0539">Nucleus</keyword>
<evidence type="ECO:0000256" key="3">
    <source>
        <dbReference type="ARBA" id="ARBA00022723"/>
    </source>
</evidence>
<evidence type="ECO:0000256" key="2">
    <source>
        <dbReference type="ARBA" id="ARBA00011245"/>
    </source>
</evidence>
<keyword evidence="4 8" id="KW-0378">Hydrolase</keyword>
<comment type="subcellular location">
    <subcellularLocation>
        <location evidence="1">Nucleus</location>
    </subcellularLocation>
</comment>
<keyword evidence="3" id="KW-0479">Metal-binding</keyword>
<feature type="domain" description="DUF1907" evidence="7">
    <location>
        <begin position="23"/>
        <end position="302"/>
    </location>
</feature>
<evidence type="ECO:0000256" key="1">
    <source>
        <dbReference type="ARBA" id="ARBA00004123"/>
    </source>
</evidence>